<feature type="non-terminal residue" evidence="4">
    <location>
        <position position="1"/>
    </location>
</feature>
<dbReference type="InterPro" id="IPR011990">
    <property type="entry name" value="TPR-like_helical_dom_sf"/>
</dbReference>
<dbReference type="SUPFAM" id="SSF48452">
    <property type="entry name" value="TPR-like"/>
    <property type="match status" value="1"/>
</dbReference>
<gene>
    <name evidence="4" type="ORF">M422DRAFT_130777</name>
</gene>
<reference evidence="4 5" key="1">
    <citation type="submission" date="2014-06" db="EMBL/GenBank/DDBJ databases">
        <title>Evolutionary Origins and Diversification of the Mycorrhizal Mutualists.</title>
        <authorList>
            <consortium name="DOE Joint Genome Institute"/>
            <consortium name="Mycorrhizal Genomics Consortium"/>
            <person name="Kohler A."/>
            <person name="Kuo A."/>
            <person name="Nagy L.G."/>
            <person name="Floudas D."/>
            <person name="Copeland A."/>
            <person name="Barry K.W."/>
            <person name="Cichocki N."/>
            <person name="Veneault-Fourrey C."/>
            <person name="LaButti K."/>
            <person name="Lindquist E.A."/>
            <person name="Lipzen A."/>
            <person name="Lundell T."/>
            <person name="Morin E."/>
            <person name="Murat C."/>
            <person name="Riley R."/>
            <person name="Ohm R."/>
            <person name="Sun H."/>
            <person name="Tunlid A."/>
            <person name="Henrissat B."/>
            <person name="Grigoriev I.V."/>
            <person name="Hibbett D.S."/>
            <person name="Martin F."/>
        </authorList>
    </citation>
    <scope>NUCLEOTIDE SEQUENCE [LARGE SCALE GENOMIC DNA]</scope>
    <source>
        <strain evidence="4 5">SS14</strain>
    </source>
</reference>
<dbReference type="AlphaFoldDB" id="A0A0C9U4F8"/>
<evidence type="ECO:0000313" key="4">
    <source>
        <dbReference type="EMBL" id="KIJ29139.1"/>
    </source>
</evidence>
<proteinExistence type="predicted"/>
<dbReference type="PROSITE" id="PS50005">
    <property type="entry name" value="TPR"/>
    <property type="match status" value="1"/>
</dbReference>
<dbReference type="HOGENOM" id="CLU_141867_4_0_1"/>
<dbReference type="EMBL" id="KN837289">
    <property type="protein sequence ID" value="KIJ29139.1"/>
    <property type="molecule type" value="Genomic_DNA"/>
</dbReference>
<dbReference type="OrthoDB" id="2423701at2759"/>
<accession>A0A0C9U4F8</accession>
<keyword evidence="2 3" id="KW-0802">TPR repeat</keyword>
<dbReference type="PANTHER" id="PTHR22904">
    <property type="entry name" value="TPR REPEAT CONTAINING PROTEIN"/>
    <property type="match status" value="1"/>
</dbReference>
<feature type="repeat" description="TPR" evidence="3">
    <location>
        <begin position="4"/>
        <end position="37"/>
    </location>
</feature>
<evidence type="ECO:0000313" key="5">
    <source>
        <dbReference type="Proteomes" id="UP000054279"/>
    </source>
</evidence>
<dbReference type="Pfam" id="PF13414">
    <property type="entry name" value="TPR_11"/>
    <property type="match status" value="1"/>
</dbReference>
<sequence>QSKSETLKLEGNEAFQRKDFEHALQRYQEALDLDPSNHLLWSNMSATKVELKDYTGSI</sequence>
<evidence type="ECO:0000256" key="1">
    <source>
        <dbReference type="ARBA" id="ARBA00022737"/>
    </source>
</evidence>
<organism evidence="4 5">
    <name type="scientific">Sphaerobolus stellatus (strain SS14)</name>
    <dbReference type="NCBI Taxonomy" id="990650"/>
    <lineage>
        <taxon>Eukaryota</taxon>
        <taxon>Fungi</taxon>
        <taxon>Dikarya</taxon>
        <taxon>Basidiomycota</taxon>
        <taxon>Agaricomycotina</taxon>
        <taxon>Agaricomycetes</taxon>
        <taxon>Phallomycetidae</taxon>
        <taxon>Geastrales</taxon>
        <taxon>Sphaerobolaceae</taxon>
        <taxon>Sphaerobolus</taxon>
    </lineage>
</organism>
<evidence type="ECO:0000256" key="3">
    <source>
        <dbReference type="PROSITE-ProRule" id="PRU00339"/>
    </source>
</evidence>
<name>A0A0C9U4F8_SPHS4</name>
<keyword evidence="5" id="KW-1185">Reference proteome</keyword>
<keyword evidence="1" id="KW-0677">Repeat</keyword>
<dbReference type="Proteomes" id="UP000054279">
    <property type="component" value="Unassembled WGS sequence"/>
</dbReference>
<feature type="non-terminal residue" evidence="4">
    <location>
        <position position="58"/>
    </location>
</feature>
<dbReference type="SMART" id="SM00028">
    <property type="entry name" value="TPR"/>
    <property type="match status" value="1"/>
</dbReference>
<dbReference type="Gene3D" id="1.25.40.10">
    <property type="entry name" value="Tetratricopeptide repeat domain"/>
    <property type="match status" value="1"/>
</dbReference>
<dbReference type="GO" id="GO:0051879">
    <property type="term" value="F:Hsp90 protein binding"/>
    <property type="evidence" value="ECO:0007669"/>
    <property type="project" value="TreeGrafter"/>
</dbReference>
<dbReference type="InterPro" id="IPR019734">
    <property type="entry name" value="TPR_rpt"/>
</dbReference>
<evidence type="ECO:0000256" key="2">
    <source>
        <dbReference type="ARBA" id="ARBA00022803"/>
    </source>
</evidence>
<dbReference type="PANTHER" id="PTHR22904:SF523">
    <property type="entry name" value="STRESS-INDUCED-PHOSPHOPROTEIN 1"/>
    <property type="match status" value="1"/>
</dbReference>
<protein>
    <submittedName>
        <fullName evidence="4">Unplaced genomic scaffold SPHSTscaffold_214, whole genome shotgun sequence</fullName>
    </submittedName>
</protein>